<feature type="transmembrane region" description="Helical" evidence="6">
    <location>
        <begin position="320"/>
        <end position="339"/>
    </location>
</feature>
<dbReference type="SUPFAM" id="SSF103473">
    <property type="entry name" value="MFS general substrate transporter"/>
    <property type="match status" value="1"/>
</dbReference>
<feature type="transmembrane region" description="Helical" evidence="6">
    <location>
        <begin position="93"/>
        <end position="114"/>
    </location>
</feature>
<keyword evidence="2" id="KW-1003">Cell membrane</keyword>
<dbReference type="Gene3D" id="1.20.1250.20">
    <property type="entry name" value="MFS general substrate transporter like domains"/>
    <property type="match status" value="1"/>
</dbReference>
<feature type="transmembrane region" description="Helical" evidence="6">
    <location>
        <begin position="120"/>
        <end position="143"/>
    </location>
</feature>
<comment type="caution">
    <text evidence="7">The sequence shown here is derived from an EMBL/GenBank/DDBJ whole genome shotgun (WGS) entry which is preliminary data.</text>
</comment>
<evidence type="ECO:0000256" key="3">
    <source>
        <dbReference type="ARBA" id="ARBA00022692"/>
    </source>
</evidence>
<evidence type="ECO:0000256" key="5">
    <source>
        <dbReference type="ARBA" id="ARBA00023136"/>
    </source>
</evidence>
<keyword evidence="8" id="KW-1185">Reference proteome</keyword>
<keyword evidence="4 6" id="KW-1133">Transmembrane helix</keyword>
<feature type="transmembrane region" description="Helical" evidence="6">
    <location>
        <begin position="163"/>
        <end position="182"/>
    </location>
</feature>
<protein>
    <submittedName>
        <fullName evidence="7">MFS transporter</fullName>
    </submittedName>
</protein>
<dbReference type="InterPro" id="IPR036259">
    <property type="entry name" value="MFS_trans_sf"/>
</dbReference>
<dbReference type="Pfam" id="PF07690">
    <property type="entry name" value="MFS_1"/>
    <property type="match status" value="1"/>
</dbReference>
<feature type="transmembrane region" description="Helical" evidence="6">
    <location>
        <begin position="351"/>
        <end position="373"/>
    </location>
</feature>
<feature type="transmembrane region" description="Helical" evidence="6">
    <location>
        <begin position="234"/>
        <end position="258"/>
    </location>
</feature>
<gene>
    <name evidence="7" type="ORF">GCM10009830_16520</name>
</gene>
<keyword evidence="5 6" id="KW-0472">Membrane</keyword>
<feature type="transmembrane region" description="Helical" evidence="6">
    <location>
        <begin position="264"/>
        <end position="283"/>
    </location>
</feature>
<proteinExistence type="predicted"/>
<feature type="transmembrane region" description="Helical" evidence="6">
    <location>
        <begin position="60"/>
        <end position="81"/>
    </location>
</feature>
<keyword evidence="3 6" id="KW-0812">Transmembrane</keyword>
<reference evidence="7 8" key="1">
    <citation type="journal article" date="2019" name="Int. J. Syst. Evol. Microbiol.">
        <title>The Global Catalogue of Microorganisms (GCM) 10K type strain sequencing project: providing services to taxonomists for standard genome sequencing and annotation.</title>
        <authorList>
            <consortium name="The Broad Institute Genomics Platform"/>
            <consortium name="The Broad Institute Genome Sequencing Center for Infectious Disease"/>
            <person name="Wu L."/>
            <person name="Ma J."/>
        </authorList>
    </citation>
    <scope>NUCLEOTIDE SEQUENCE [LARGE SCALE GENOMIC DNA]</scope>
    <source>
        <strain evidence="7 8">JCM 16001</strain>
    </source>
</reference>
<dbReference type="EMBL" id="BAAAQF010000005">
    <property type="protein sequence ID" value="GAA1671224.1"/>
    <property type="molecule type" value="Genomic_DNA"/>
</dbReference>
<accession>A0ABN2GH75</accession>
<evidence type="ECO:0000256" key="2">
    <source>
        <dbReference type="ARBA" id="ARBA00022475"/>
    </source>
</evidence>
<dbReference type="Proteomes" id="UP001499851">
    <property type="component" value="Unassembled WGS sequence"/>
</dbReference>
<sequence>MLLPMTTTIARPAMPPAPAALPPRNRAERLLLPATFITSLGNGIQLVAAAVLVFTTGQSALAVGWLYILVSIPPALLSLWFGTIADRFDRRTLCLIADLVSAVAAAFLPVWILTGGDPGPVAYGIAFALSLLSAMFMPASNALVKERVHPARTARFSAHYEMAMQLGLLLSAAVGGILIHYVGTTPLFMFNGVTFLASAVALWAIRKAPARPDTADHEAGADGLRGAPLVRLGLLYACGQTMIMVSNTTLIVLVYDAFHRGAGVYGIVDALAGLGFCVAAALYPRVSARFGEFRTAVAGGIGCALMSFVLPLHLTALLLAVPPAAFMVGLSRVGMRSILLRSVSERRAGRLFGAVNAAGLGLSAAMTVLVAAIADATHIRYGFYVLGACCALGTAATAFSLRGKVPGSAVPEVGSVESQASSQG</sequence>
<evidence type="ECO:0000313" key="7">
    <source>
        <dbReference type="EMBL" id="GAA1671224.1"/>
    </source>
</evidence>
<evidence type="ECO:0000256" key="1">
    <source>
        <dbReference type="ARBA" id="ARBA00004651"/>
    </source>
</evidence>
<dbReference type="InterPro" id="IPR011701">
    <property type="entry name" value="MFS"/>
</dbReference>
<evidence type="ECO:0000313" key="8">
    <source>
        <dbReference type="Proteomes" id="UP001499851"/>
    </source>
</evidence>
<comment type="subcellular location">
    <subcellularLocation>
        <location evidence="1">Cell membrane</location>
        <topology evidence="1">Multi-pass membrane protein</topology>
    </subcellularLocation>
</comment>
<evidence type="ECO:0000256" key="4">
    <source>
        <dbReference type="ARBA" id="ARBA00022989"/>
    </source>
</evidence>
<dbReference type="PANTHER" id="PTHR23513">
    <property type="entry name" value="INTEGRAL MEMBRANE EFFLUX PROTEIN-RELATED"/>
    <property type="match status" value="1"/>
</dbReference>
<name>A0ABN2GH75_9ACTN</name>
<dbReference type="CDD" id="cd06173">
    <property type="entry name" value="MFS_MefA_like"/>
    <property type="match status" value="1"/>
</dbReference>
<dbReference type="PANTHER" id="PTHR23513:SF11">
    <property type="entry name" value="STAPHYLOFERRIN A TRANSPORTER"/>
    <property type="match status" value="1"/>
</dbReference>
<feature type="transmembrane region" description="Helical" evidence="6">
    <location>
        <begin position="379"/>
        <end position="401"/>
    </location>
</feature>
<organism evidence="7 8">
    <name type="scientific">Glycomyces endophyticus</name>
    <dbReference type="NCBI Taxonomy" id="480996"/>
    <lineage>
        <taxon>Bacteria</taxon>
        <taxon>Bacillati</taxon>
        <taxon>Actinomycetota</taxon>
        <taxon>Actinomycetes</taxon>
        <taxon>Glycomycetales</taxon>
        <taxon>Glycomycetaceae</taxon>
        <taxon>Glycomyces</taxon>
    </lineage>
</organism>
<feature type="transmembrane region" description="Helical" evidence="6">
    <location>
        <begin position="30"/>
        <end position="54"/>
    </location>
</feature>
<evidence type="ECO:0000256" key="6">
    <source>
        <dbReference type="SAM" id="Phobius"/>
    </source>
</evidence>